<comment type="caution">
    <text evidence="1">The sequence shown here is derived from an EMBL/GenBank/DDBJ whole genome shotgun (WGS) entry which is preliminary data.</text>
</comment>
<protein>
    <submittedName>
        <fullName evidence="1">Uncharacterized protein</fullName>
    </submittedName>
</protein>
<keyword evidence="2" id="KW-1185">Reference proteome</keyword>
<dbReference type="OrthoDB" id="5428040at2759"/>
<dbReference type="AlphaFoldDB" id="A0A9W9XST4"/>
<organism evidence="1 2">
    <name type="scientific">Penicillium fimorum</name>
    <dbReference type="NCBI Taxonomy" id="1882269"/>
    <lineage>
        <taxon>Eukaryota</taxon>
        <taxon>Fungi</taxon>
        <taxon>Dikarya</taxon>
        <taxon>Ascomycota</taxon>
        <taxon>Pezizomycotina</taxon>
        <taxon>Eurotiomycetes</taxon>
        <taxon>Eurotiomycetidae</taxon>
        <taxon>Eurotiales</taxon>
        <taxon>Aspergillaceae</taxon>
        <taxon>Penicillium</taxon>
    </lineage>
</organism>
<dbReference type="Proteomes" id="UP001149954">
    <property type="component" value="Unassembled WGS sequence"/>
</dbReference>
<reference evidence="1" key="2">
    <citation type="journal article" date="2023" name="IMA Fungus">
        <title>Comparative genomic study of the Penicillium genus elucidates a diverse pangenome and 15 lateral gene transfer events.</title>
        <authorList>
            <person name="Petersen C."/>
            <person name="Sorensen T."/>
            <person name="Nielsen M.R."/>
            <person name="Sondergaard T.E."/>
            <person name="Sorensen J.L."/>
            <person name="Fitzpatrick D.A."/>
            <person name="Frisvad J.C."/>
            <person name="Nielsen K.L."/>
        </authorList>
    </citation>
    <scope>NUCLEOTIDE SEQUENCE</scope>
    <source>
        <strain evidence="1">IBT 29495</strain>
    </source>
</reference>
<evidence type="ECO:0000313" key="1">
    <source>
        <dbReference type="EMBL" id="KAJ5502674.1"/>
    </source>
</evidence>
<sequence>MVSAIVLETTGASLLHGPFYSILRAVKVAPSTFWTATNFQPQLPRFIYVMVLTEVLVTTASQFLSTIFLADFGSGTFSQPSNITNISILHTEYNADIAWSMPPAASWTFAELSESFEDRSGFHDTGHTFRAFLPFEEEAQRTKLRRLRGPVPVIDHRVVCASPPLTNLSLDATMQNYVHLSGQIPTETLTYPLLMDGDYQPYINFTCKLPIPILWDNNTVGETSLCIPDTRSNWTVSMETL</sequence>
<dbReference type="EMBL" id="JAPWDS010000003">
    <property type="protein sequence ID" value="KAJ5502674.1"/>
    <property type="molecule type" value="Genomic_DNA"/>
</dbReference>
<gene>
    <name evidence="1" type="ORF">N7463_005548</name>
</gene>
<proteinExistence type="predicted"/>
<name>A0A9W9XST4_9EURO</name>
<reference evidence="1" key="1">
    <citation type="submission" date="2022-12" db="EMBL/GenBank/DDBJ databases">
        <authorList>
            <person name="Petersen C."/>
        </authorList>
    </citation>
    <scope>NUCLEOTIDE SEQUENCE</scope>
    <source>
        <strain evidence="1">IBT 29495</strain>
    </source>
</reference>
<evidence type="ECO:0000313" key="2">
    <source>
        <dbReference type="Proteomes" id="UP001149954"/>
    </source>
</evidence>
<accession>A0A9W9XST4</accession>